<name>A0ABN3HUY8_9ACTN</name>
<keyword evidence="4" id="KW-0547">Nucleotide-binding</keyword>
<evidence type="ECO:0000256" key="4">
    <source>
        <dbReference type="ARBA" id="ARBA00022741"/>
    </source>
</evidence>
<organism evidence="11 12">
    <name type="scientific">Streptomyces coeruleofuscus</name>
    <dbReference type="NCBI Taxonomy" id="66879"/>
    <lineage>
        <taxon>Bacteria</taxon>
        <taxon>Bacillati</taxon>
        <taxon>Actinomycetota</taxon>
        <taxon>Actinomycetes</taxon>
        <taxon>Kitasatosporales</taxon>
        <taxon>Streptomycetaceae</taxon>
        <taxon>Streptomyces</taxon>
    </lineage>
</organism>
<feature type="region of interest" description="Disordered" evidence="8">
    <location>
        <begin position="1"/>
        <end position="20"/>
    </location>
</feature>
<proteinExistence type="predicted"/>
<evidence type="ECO:0000256" key="5">
    <source>
        <dbReference type="ARBA" id="ARBA00022989"/>
    </source>
</evidence>
<keyword evidence="7 9" id="KW-0472">Membrane</keyword>
<evidence type="ECO:0000313" key="12">
    <source>
        <dbReference type="Proteomes" id="UP001499986"/>
    </source>
</evidence>
<feature type="compositionally biased region" description="Low complexity" evidence="8">
    <location>
        <begin position="1"/>
        <end position="18"/>
    </location>
</feature>
<reference evidence="11 12" key="1">
    <citation type="journal article" date="2019" name="Int. J. Syst. Evol. Microbiol.">
        <title>The Global Catalogue of Microorganisms (GCM) 10K type strain sequencing project: providing services to taxonomists for standard genome sequencing and annotation.</title>
        <authorList>
            <consortium name="The Broad Institute Genomics Platform"/>
            <consortium name="The Broad Institute Genome Sequencing Center for Infectious Disease"/>
            <person name="Wu L."/>
            <person name="Ma J."/>
        </authorList>
    </citation>
    <scope>NUCLEOTIDE SEQUENCE [LARGE SCALE GENOMIC DNA]</scope>
    <source>
        <strain evidence="11 12">JCM 4358</strain>
    </source>
</reference>
<feature type="transmembrane region" description="Helical" evidence="9">
    <location>
        <begin position="137"/>
        <end position="157"/>
    </location>
</feature>
<feature type="domain" description="Pycsar effector protein" evidence="10">
    <location>
        <begin position="26"/>
        <end position="152"/>
    </location>
</feature>
<accession>A0ABN3HUY8</accession>
<gene>
    <name evidence="11" type="ORF">GCM10010255_15790</name>
</gene>
<evidence type="ECO:0000256" key="7">
    <source>
        <dbReference type="ARBA" id="ARBA00023136"/>
    </source>
</evidence>
<keyword evidence="3 9" id="KW-0812">Transmembrane</keyword>
<dbReference type="EMBL" id="BAAASE010000002">
    <property type="protein sequence ID" value="GAA2388585.1"/>
    <property type="molecule type" value="Genomic_DNA"/>
</dbReference>
<comment type="caution">
    <text evidence="11">The sequence shown here is derived from an EMBL/GenBank/DDBJ whole genome shotgun (WGS) entry which is preliminary data.</text>
</comment>
<dbReference type="Proteomes" id="UP001499986">
    <property type="component" value="Unassembled WGS sequence"/>
</dbReference>
<keyword evidence="6" id="KW-0051">Antiviral defense</keyword>
<sequence length="158" mass="15942">MTTPSGQTGTVRGTGTQTDRAAELTRDLLTEAREQLAQADSKAGLMLATLGAALTALLGAIAGGLIAPGQYAVIPQLLVWAGCAACAPSLVLLGLAVSPRGPSQASSSGSSGSSDDAAQLEVLSRTAWIKYRCIRRAMAWGAVFLTLTLAGTLAGVLS</sequence>
<feature type="transmembrane region" description="Helical" evidence="9">
    <location>
        <begin position="78"/>
        <end position="97"/>
    </location>
</feature>
<comment type="subcellular location">
    <subcellularLocation>
        <location evidence="1">Cell membrane</location>
    </subcellularLocation>
</comment>
<evidence type="ECO:0000256" key="8">
    <source>
        <dbReference type="SAM" id="MobiDB-lite"/>
    </source>
</evidence>
<evidence type="ECO:0000256" key="1">
    <source>
        <dbReference type="ARBA" id="ARBA00004236"/>
    </source>
</evidence>
<dbReference type="InterPro" id="IPR043760">
    <property type="entry name" value="PycTM_dom"/>
</dbReference>
<protein>
    <recommendedName>
        <fullName evidence="10">Pycsar effector protein domain-containing protein</fullName>
    </recommendedName>
</protein>
<keyword evidence="5 9" id="KW-1133">Transmembrane helix</keyword>
<keyword evidence="12" id="KW-1185">Reference proteome</keyword>
<evidence type="ECO:0000256" key="2">
    <source>
        <dbReference type="ARBA" id="ARBA00022475"/>
    </source>
</evidence>
<evidence type="ECO:0000313" key="11">
    <source>
        <dbReference type="EMBL" id="GAA2388585.1"/>
    </source>
</evidence>
<keyword evidence="2" id="KW-1003">Cell membrane</keyword>
<dbReference type="Pfam" id="PF18967">
    <property type="entry name" value="PycTM"/>
    <property type="match status" value="1"/>
</dbReference>
<evidence type="ECO:0000256" key="3">
    <source>
        <dbReference type="ARBA" id="ARBA00022692"/>
    </source>
</evidence>
<evidence type="ECO:0000256" key="9">
    <source>
        <dbReference type="SAM" id="Phobius"/>
    </source>
</evidence>
<dbReference type="RefSeq" id="WP_086854520.1">
    <property type="nucleotide sequence ID" value="NZ_BAAASE010000002.1"/>
</dbReference>
<evidence type="ECO:0000259" key="10">
    <source>
        <dbReference type="Pfam" id="PF18967"/>
    </source>
</evidence>
<feature type="transmembrane region" description="Helical" evidence="9">
    <location>
        <begin position="43"/>
        <end position="66"/>
    </location>
</feature>
<evidence type="ECO:0000256" key="6">
    <source>
        <dbReference type="ARBA" id="ARBA00023118"/>
    </source>
</evidence>